<evidence type="ECO:0000259" key="1">
    <source>
        <dbReference type="Pfam" id="PF01498"/>
    </source>
</evidence>
<sequence length="193" mass="22156">MEAVGAKHRSSIHDVIKRVATTGNTKTANRRREKYKTTPRDERHLVFLARKHPEDSFSTLAKKADLQISTKTCKKILQRHHLGNWRKAKRILLTEDNAAERLAFAKKYVRADELKKLLLALFLDECTVTNSPGFNGRWVFRFANERYRRDLVDPGTHGKLTLSIMVWGMVWSRDGEGGRSPLVFCKGDLVAPR</sequence>
<protein>
    <submittedName>
        <fullName evidence="2">Tc1-like transposase DDE domain-containing protein</fullName>
    </submittedName>
</protein>
<dbReference type="EMBL" id="JARVKM010000009">
    <property type="protein sequence ID" value="KAK9779705.1"/>
    <property type="molecule type" value="Genomic_DNA"/>
</dbReference>
<evidence type="ECO:0000313" key="2">
    <source>
        <dbReference type="EMBL" id="KAK9779705.1"/>
    </source>
</evidence>
<organism evidence="2 3">
    <name type="scientific">Seiridium cardinale</name>
    <dbReference type="NCBI Taxonomy" id="138064"/>
    <lineage>
        <taxon>Eukaryota</taxon>
        <taxon>Fungi</taxon>
        <taxon>Dikarya</taxon>
        <taxon>Ascomycota</taxon>
        <taxon>Pezizomycotina</taxon>
        <taxon>Sordariomycetes</taxon>
        <taxon>Xylariomycetidae</taxon>
        <taxon>Amphisphaeriales</taxon>
        <taxon>Sporocadaceae</taxon>
        <taxon>Seiridium</taxon>
    </lineage>
</organism>
<proteinExistence type="predicted"/>
<comment type="caution">
    <text evidence="2">The sequence shown here is derived from an EMBL/GenBank/DDBJ whole genome shotgun (WGS) entry which is preliminary data.</text>
</comment>
<dbReference type="InterPro" id="IPR002492">
    <property type="entry name" value="Transposase_Tc1-like"/>
</dbReference>
<dbReference type="Proteomes" id="UP001465668">
    <property type="component" value="Unassembled WGS sequence"/>
</dbReference>
<dbReference type="Pfam" id="PF01498">
    <property type="entry name" value="HTH_Tnp_Tc3_2"/>
    <property type="match status" value="1"/>
</dbReference>
<dbReference type="InterPro" id="IPR036397">
    <property type="entry name" value="RNaseH_sf"/>
</dbReference>
<evidence type="ECO:0000313" key="3">
    <source>
        <dbReference type="Proteomes" id="UP001465668"/>
    </source>
</evidence>
<accession>A0ABR2Y1B0</accession>
<feature type="domain" description="Transposase Tc1-like" evidence="1">
    <location>
        <begin position="43"/>
        <end position="109"/>
    </location>
</feature>
<dbReference type="Gene3D" id="3.30.420.10">
    <property type="entry name" value="Ribonuclease H-like superfamily/Ribonuclease H"/>
    <property type="match status" value="1"/>
</dbReference>
<name>A0ABR2Y1B0_9PEZI</name>
<keyword evidence="3" id="KW-1185">Reference proteome</keyword>
<reference evidence="2 3" key="1">
    <citation type="submission" date="2024-02" db="EMBL/GenBank/DDBJ databases">
        <title>First draft genome assembly of two strains of Seiridium cardinale.</title>
        <authorList>
            <person name="Emiliani G."/>
            <person name="Scali E."/>
        </authorList>
    </citation>
    <scope>NUCLEOTIDE SEQUENCE [LARGE SCALE GENOMIC DNA]</scope>
    <source>
        <strain evidence="2 3">BM-138-000479</strain>
    </source>
</reference>
<gene>
    <name evidence="2" type="ORF">SCAR479_03312</name>
</gene>